<dbReference type="PROSITE" id="PS51257">
    <property type="entry name" value="PROKAR_LIPOPROTEIN"/>
    <property type="match status" value="1"/>
</dbReference>
<dbReference type="EMBL" id="CAEZSG010000014">
    <property type="protein sequence ID" value="CAB4532011.1"/>
    <property type="molecule type" value="Genomic_DNA"/>
</dbReference>
<evidence type="ECO:0000313" key="2">
    <source>
        <dbReference type="EMBL" id="CAB4585087.1"/>
    </source>
</evidence>
<sequence>MTIRALASTALAATLLLGTAGCGIFVDSATLKPYSAGDGLNVNVGGLQLRNVLVITDESGDASLVATIVNDTTNVQYLTVEFRTDTPIDLTVIANEGLTKVGLADDNPAIAIGTALKAGQYVDIYFQYGGQDGVMMSIPVLDGTYELYAPYAPSLFVPEPVVTPSATPSATPEG</sequence>
<accession>A0A6J6AZ27</accession>
<evidence type="ECO:0000313" key="1">
    <source>
        <dbReference type="EMBL" id="CAB4532011.1"/>
    </source>
</evidence>
<gene>
    <name evidence="1" type="ORF">UFOPK1413_00179</name>
    <name evidence="2" type="ORF">UFOPK1767_00578</name>
</gene>
<protein>
    <submittedName>
        <fullName evidence="1">Unannotated protein</fullName>
    </submittedName>
</protein>
<organism evidence="1">
    <name type="scientific">freshwater metagenome</name>
    <dbReference type="NCBI Taxonomy" id="449393"/>
    <lineage>
        <taxon>unclassified sequences</taxon>
        <taxon>metagenomes</taxon>
        <taxon>ecological metagenomes</taxon>
    </lineage>
</organism>
<proteinExistence type="predicted"/>
<reference evidence="1" key="1">
    <citation type="submission" date="2020-05" db="EMBL/GenBank/DDBJ databases">
        <authorList>
            <person name="Chiriac C."/>
            <person name="Salcher M."/>
            <person name="Ghai R."/>
            <person name="Kavagutti S V."/>
        </authorList>
    </citation>
    <scope>NUCLEOTIDE SEQUENCE</scope>
</reference>
<name>A0A6J6AZ27_9ZZZZ</name>
<dbReference type="EMBL" id="CAEZTZ010000063">
    <property type="protein sequence ID" value="CAB4585087.1"/>
    <property type="molecule type" value="Genomic_DNA"/>
</dbReference>
<dbReference type="AlphaFoldDB" id="A0A6J6AZ27"/>